<dbReference type="OrthoDB" id="8063525at2759"/>
<dbReference type="AlphaFoldDB" id="A0A4Y2PNJ6"/>
<proteinExistence type="predicted"/>
<organism evidence="1 2">
    <name type="scientific">Araneus ventricosus</name>
    <name type="common">Orbweaver spider</name>
    <name type="synonym">Epeira ventricosa</name>
    <dbReference type="NCBI Taxonomy" id="182803"/>
    <lineage>
        <taxon>Eukaryota</taxon>
        <taxon>Metazoa</taxon>
        <taxon>Ecdysozoa</taxon>
        <taxon>Arthropoda</taxon>
        <taxon>Chelicerata</taxon>
        <taxon>Arachnida</taxon>
        <taxon>Araneae</taxon>
        <taxon>Araneomorphae</taxon>
        <taxon>Entelegynae</taxon>
        <taxon>Araneoidea</taxon>
        <taxon>Araneidae</taxon>
        <taxon>Araneus</taxon>
    </lineage>
</organism>
<accession>A0A4Y2PNJ6</accession>
<evidence type="ECO:0000313" key="1">
    <source>
        <dbReference type="EMBL" id="GBN52652.1"/>
    </source>
</evidence>
<reference evidence="1 2" key="1">
    <citation type="journal article" date="2019" name="Sci. Rep.">
        <title>Orb-weaving spider Araneus ventricosus genome elucidates the spidroin gene catalogue.</title>
        <authorList>
            <person name="Kono N."/>
            <person name="Nakamura H."/>
            <person name="Ohtoshi R."/>
            <person name="Moran D.A.P."/>
            <person name="Shinohara A."/>
            <person name="Yoshida Y."/>
            <person name="Fujiwara M."/>
            <person name="Mori M."/>
            <person name="Tomita M."/>
            <person name="Arakawa K."/>
        </authorList>
    </citation>
    <scope>NUCLEOTIDE SEQUENCE [LARGE SCALE GENOMIC DNA]</scope>
</reference>
<evidence type="ECO:0000313" key="2">
    <source>
        <dbReference type="Proteomes" id="UP000499080"/>
    </source>
</evidence>
<sequence length="143" mass="16433">MVNKAVTQLSLESWQREWEEGTTSRHTFNDLPKVALISRHWSRNEILFVIGHGPFQSYFKIFGLAVWDNSTCGDVGTPFYYATTCPLTLSFHFKIPSAIHKLALPRNLVSNPHARKILKILLGFIQTHEQLLRYRNLILPSSP</sequence>
<protein>
    <submittedName>
        <fullName evidence="1">Uncharacterized protein</fullName>
    </submittedName>
</protein>
<dbReference type="EMBL" id="BGPR01134082">
    <property type="protein sequence ID" value="GBN52652.1"/>
    <property type="molecule type" value="Genomic_DNA"/>
</dbReference>
<dbReference type="Proteomes" id="UP000499080">
    <property type="component" value="Unassembled WGS sequence"/>
</dbReference>
<comment type="caution">
    <text evidence="1">The sequence shown here is derived from an EMBL/GenBank/DDBJ whole genome shotgun (WGS) entry which is preliminary data.</text>
</comment>
<keyword evidence="2" id="KW-1185">Reference proteome</keyword>
<name>A0A4Y2PNJ6_ARAVE</name>
<gene>
    <name evidence="1" type="ORF">AVEN_255979_1</name>
</gene>